<evidence type="ECO:0008006" key="4">
    <source>
        <dbReference type="Google" id="ProtNLM"/>
    </source>
</evidence>
<feature type="compositionally biased region" description="Gly residues" evidence="2">
    <location>
        <begin position="1"/>
        <end position="10"/>
    </location>
</feature>
<proteinExistence type="predicted"/>
<organism evidence="3">
    <name type="scientific">Fagus sylvatica</name>
    <name type="common">Beechnut</name>
    <dbReference type="NCBI Taxonomy" id="28930"/>
    <lineage>
        <taxon>Eukaryota</taxon>
        <taxon>Viridiplantae</taxon>
        <taxon>Streptophyta</taxon>
        <taxon>Embryophyta</taxon>
        <taxon>Tracheophyta</taxon>
        <taxon>Spermatophyta</taxon>
        <taxon>Magnoliopsida</taxon>
        <taxon>eudicotyledons</taxon>
        <taxon>Gunneridae</taxon>
        <taxon>Pentapetalae</taxon>
        <taxon>rosids</taxon>
        <taxon>fabids</taxon>
        <taxon>Fagales</taxon>
        <taxon>Fagaceae</taxon>
        <taxon>Fagus</taxon>
    </lineage>
</organism>
<keyword evidence="1" id="KW-0175">Coiled coil</keyword>
<feature type="region of interest" description="Disordered" evidence="2">
    <location>
        <begin position="1"/>
        <end position="42"/>
    </location>
</feature>
<feature type="compositionally biased region" description="Low complexity" evidence="2">
    <location>
        <begin position="62"/>
        <end position="78"/>
    </location>
</feature>
<feature type="coiled-coil region" evidence="1">
    <location>
        <begin position="506"/>
        <end position="533"/>
    </location>
</feature>
<dbReference type="EMBL" id="OIVN01002312">
    <property type="protein sequence ID" value="SPD02484.1"/>
    <property type="molecule type" value="Genomic_DNA"/>
</dbReference>
<dbReference type="AlphaFoldDB" id="A0A2N9GT74"/>
<feature type="compositionally biased region" description="Acidic residues" evidence="2">
    <location>
        <begin position="29"/>
        <end position="40"/>
    </location>
</feature>
<feature type="compositionally biased region" description="Low complexity" evidence="2">
    <location>
        <begin position="94"/>
        <end position="114"/>
    </location>
</feature>
<reference evidence="3" key="1">
    <citation type="submission" date="2018-02" db="EMBL/GenBank/DDBJ databases">
        <authorList>
            <person name="Cohen D.B."/>
            <person name="Kent A.D."/>
        </authorList>
    </citation>
    <scope>NUCLEOTIDE SEQUENCE</scope>
</reference>
<feature type="region of interest" description="Disordered" evidence="2">
    <location>
        <begin position="62"/>
        <end position="149"/>
    </location>
</feature>
<name>A0A2N9GT74_FAGSY</name>
<accession>A0A2N9GT74</accession>
<sequence>MSGQGSGSGGLRRSDRLAKGKAVLYEPESPPDTDDEYDAMEDVRTRVDASIARNLQAELDAEAAGLASSAARPSSRPGITIGRSARPSGAPRQPAAAPTAAAPTAAAPTAAPPARSKRQRSDRAPLSADPIPEDYAAPGFRYPPHGGIRPRYPVTTPVADTPLLTGLHGHPSSSVRRCEDPPASIGRGGWSEFCQLLEIARPEYRDFLVELGFGPFLSIRYVHVWHPLVRCWVERFFHHTGTIHLSTCEMGVLPVDWSAILGIALGLSEGSPGEGDRGASYGAAISPVDCLFHLHTDVRVLHPGLAPLLPSTDLPVFSASGSSLSSGHSSISQYSLPSRLPAALDSVFPLARRWDSAWIQRLTVRTLTECHTTVDCIRDADIVFQPYSTFLLERPEVFRAVELSRLRIWIRSPRSWELLMGERTLRQLGGEALVPVDPPQLMTIEDYIPRAPSDSYVEGVEVYPDLIRADVPYREWFEQVSLGPLMSLHEVEGGRVMGGSAMDSHLFQSSGEIERLENEILRLQLELSVSEDRHAADMDRVQGEMARMQMEATQRDGAMAQMQADLVQRQRDLDSRDAEVARFAADLYTEIRGAASGYGHYSCYWSWLVRFRSDFFYATS</sequence>
<evidence type="ECO:0000256" key="2">
    <source>
        <dbReference type="SAM" id="MobiDB-lite"/>
    </source>
</evidence>
<gene>
    <name evidence="3" type="ORF">FSB_LOCUS30366</name>
</gene>
<evidence type="ECO:0000256" key="1">
    <source>
        <dbReference type="SAM" id="Coils"/>
    </source>
</evidence>
<evidence type="ECO:0000313" key="3">
    <source>
        <dbReference type="EMBL" id="SPD02484.1"/>
    </source>
</evidence>
<protein>
    <recommendedName>
        <fullName evidence="4">Aminotransferase-like plant mobile domain-containing protein</fullName>
    </recommendedName>
</protein>